<protein>
    <submittedName>
        <fullName evidence="7">4-phosphoerythronate dehydrogenase</fullName>
    </submittedName>
</protein>
<dbReference type="PANTHER" id="PTHR43761:SF1">
    <property type="entry name" value="D-ISOMER SPECIFIC 2-HYDROXYACID DEHYDROGENASE CATALYTIC DOMAIN-CONTAINING PROTEIN-RELATED"/>
    <property type="match status" value="1"/>
</dbReference>
<feature type="domain" description="D-isomer specific 2-hydroxyacid dehydrogenase catalytic" evidence="5">
    <location>
        <begin position="34"/>
        <end position="320"/>
    </location>
</feature>
<dbReference type="Pfam" id="PF00389">
    <property type="entry name" value="2-Hacid_dh"/>
    <property type="match status" value="1"/>
</dbReference>
<dbReference type="Proteomes" id="UP000050973">
    <property type="component" value="Unassembled WGS sequence"/>
</dbReference>
<dbReference type="GO" id="GO:0016616">
    <property type="term" value="F:oxidoreductase activity, acting on the CH-OH group of donors, NAD or NADP as acceptor"/>
    <property type="evidence" value="ECO:0007669"/>
    <property type="project" value="InterPro"/>
</dbReference>
<feature type="domain" description="D-isomer specific 2-hydroxyacid dehydrogenase NAD-binding" evidence="6">
    <location>
        <begin position="115"/>
        <end position="294"/>
    </location>
</feature>
<dbReference type="GO" id="GO:0051287">
    <property type="term" value="F:NAD binding"/>
    <property type="evidence" value="ECO:0007669"/>
    <property type="project" value="InterPro"/>
</dbReference>
<evidence type="ECO:0000256" key="1">
    <source>
        <dbReference type="ARBA" id="ARBA00005854"/>
    </source>
</evidence>
<name>A0A0R1W967_9LACO</name>
<comment type="caution">
    <text evidence="7">The sequence shown here is derived from an EMBL/GenBank/DDBJ whole genome shotgun (WGS) entry which is preliminary data.</text>
</comment>
<gene>
    <name evidence="7" type="ORF">FC49_GL001347</name>
</gene>
<dbReference type="Pfam" id="PF02826">
    <property type="entry name" value="2-Hacid_dh_C"/>
    <property type="match status" value="1"/>
</dbReference>
<sequence>MKIVIADYAGSMMPSHELEKQVLSAGLPDCQICTYTYHDDQRADFLQLVHDADALLTAFIKIDEEVLAAAPRLKVVSINATGYDNVDLAAARRHGVAVCPVGEYCTADVAEFTITTMLALVRNLKAYLTDVDVHQQWRYDYAQPNRRLSNLTLGIFGLGKIGRAVATRAAALGMRVLAVDPFISQKNYAKVADRVQLVPAATLFQQADIISNHMNLNDSNYHFFTADRFKQMVKHPYFINMARGAEVDEPALVAALDSGQLKGAALDVLATEFPDLATNPLVGRENVLVTPHAAFYSSDSLTALQRISCQNIVDYLTGHPEKVFKLVVNPKEDSHDYPN</sequence>
<dbReference type="InterPro" id="IPR006139">
    <property type="entry name" value="D-isomer_2_OHA_DH_cat_dom"/>
</dbReference>
<evidence type="ECO:0000313" key="8">
    <source>
        <dbReference type="Proteomes" id="UP000050973"/>
    </source>
</evidence>
<dbReference type="InterPro" id="IPR006140">
    <property type="entry name" value="D-isomer_DH_NAD-bd"/>
</dbReference>
<evidence type="ECO:0000313" key="7">
    <source>
        <dbReference type="EMBL" id="KRM14178.1"/>
    </source>
</evidence>
<keyword evidence="3" id="KW-0520">NAD</keyword>
<dbReference type="Gene3D" id="3.40.50.720">
    <property type="entry name" value="NAD(P)-binding Rossmann-like Domain"/>
    <property type="match status" value="2"/>
</dbReference>
<dbReference type="InterPro" id="IPR050418">
    <property type="entry name" value="D-iso_2-hydroxyacid_DH_PdxB"/>
</dbReference>
<dbReference type="SUPFAM" id="SSF51735">
    <property type="entry name" value="NAD(P)-binding Rossmann-fold domains"/>
    <property type="match status" value="1"/>
</dbReference>
<keyword evidence="2 4" id="KW-0560">Oxidoreductase</keyword>
<evidence type="ECO:0000259" key="6">
    <source>
        <dbReference type="Pfam" id="PF02826"/>
    </source>
</evidence>
<comment type="similarity">
    <text evidence="1 4">Belongs to the D-isomer specific 2-hydroxyacid dehydrogenase family.</text>
</comment>
<accession>A0A0R1W967</accession>
<evidence type="ECO:0000259" key="5">
    <source>
        <dbReference type="Pfam" id="PF00389"/>
    </source>
</evidence>
<dbReference type="CDD" id="cd01619">
    <property type="entry name" value="LDH_like"/>
    <property type="match status" value="1"/>
</dbReference>
<dbReference type="RefSeq" id="WP_056984821.1">
    <property type="nucleotide sequence ID" value="NZ_AZGE01000037.1"/>
</dbReference>
<dbReference type="SUPFAM" id="SSF52283">
    <property type="entry name" value="Formate/glycerate dehydrogenase catalytic domain-like"/>
    <property type="match status" value="1"/>
</dbReference>
<dbReference type="PANTHER" id="PTHR43761">
    <property type="entry name" value="D-ISOMER SPECIFIC 2-HYDROXYACID DEHYDROGENASE FAMILY PROTEIN (AFU_ORTHOLOGUE AFUA_1G13630)"/>
    <property type="match status" value="1"/>
</dbReference>
<dbReference type="PATRIC" id="fig|1423779.3.peg.1386"/>
<dbReference type="AlphaFoldDB" id="A0A0R1W967"/>
<dbReference type="InterPro" id="IPR036291">
    <property type="entry name" value="NAD(P)-bd_dom_sf"/>
</dbReference>
<evidence type="ECO:0000256" key="4">
    <source>
        <dbReference type="RuleBase" id="RU003719"/>
    </source>
</evidence>
<proteinExistence type="inferred from homology"/>
<evidence type="ECO:0000256" key="2">
    <source>
        <dbReference type="ARBA" id="ARBA00023002"/>
    </source>
</evidence>
<evidence type="ECO:0000256" key="3">
    <source>
        <dbReference type="ARBA" id="ARBA00023027"/>
    </source>
</evidence>
<organism evidence="7 8">
    <name type="scientific">Limosilactobacillus oris DSM 4864</name>
    <dbReference type="NCBI Taxonomy" id="1423779"/>
    <lineage>
        <taxon>Bacteria</taxon>
        <taxon>Bacillati</taxon>
        <taxon>Bacillota</taxon>
        <taxon>Bacilli</taxon>
        <taxon>Lactobacillales</taxon>
        <taxon>Lactobacillaceae</taxon>
        <taxon>Limosilactobacillus</taxon>
    </lineage>
</organism>
<reference evidence="7 8" key="1">
    <citation type="journal article" date="2015" name="Genome Announc.">
        <title>Expanding the biotechnology potential of lactobacilli through comparative genomics of 213 strains and associated genera.</title>
        <authorList>
            <person name="Sun Z."/>
            <person name="Harris H.M."/>
            <person name="McCann A."/>
            <person name="Guo C."/>
            <person name="Argimon S."/>
            <person name="Zhang W."/>
            <person name="Yang X."/>
            <person name="Jeffery I.B."/>
            <person name="Cooney J.C."/>
            <person name="Kagawa T.F."/>
            <person name="Liu W."/>
            <person name="Song Y."/>
            <person name="Salvetti E."/>
            <person name="Wrobel A."/>
            <person name="Rasinkangas P."/>
            <person name="Parkhill J."/>
            <person name="Rea M.C."/>
            <person name="O'Sullivan O."/>
            <person name="Ritari J."/>
            <person name="Douillard F.P."/>
            <person name="Paul Ross R."/>
            <person name="Yang R."/>
            <person name="Briner A.E."/>
            <person name="Felis G.E."/>
            <person name="de Vos W.M."/>
            <person name="Barrangou R."/>
            <person name="Klaenhammer T.R."/>
            <person name="Caufield P.W."/>
            <person name="Cui Y."/>
            <person name="Zhang H."/>
            <person name="O'Toole P.W."/>
        </authorList>
    </citation>
    <scope>NUCLEOTIDE SEQUENCE [LARGE SCALE GENOMIC DNA]</scope>
    <source>
        <strain evidence="7 8">DSM 4864</strain>
    </source>
</reference>
<dbReference type="EMBL" id="AZGE01000037">
    <property type="protein sequence ID" value="KRM14178.1"/>
    <property type="molecule type" value="Genomic_DNA"/>
</dbReference>